<dbReference type="SUPFAM" id="SSF51445">
    <property type="entry name" value="(Trans)glycosidases"/>
    <property type="match status" value="1"/>
</dbReference>
<evidence type="ECO:0000259" key="7">
    <source>
        <dbReference type="Pfam" id="PF02449"/>
    </source>
</evidence>
<evidence type="ECO:0000256" key="1">
    <source>
        <dbReference type="ARBA" id="ARBA00001412"/>
    </source>
</evidence>
<feature type="domain" description="Beta-galactosidase trimerisation" evidence="8">
    <location>
        <begin position="439"/>
        <end position="652"/>
    </location>
</feature>
<comment type="similarity">
    <text evidence="2 6">Belongs to the glycosyl hydrolase 42 family.</text>
</comment>
<dbReference type="SUPFAM" id="SSF52317">
    <property type="entry name" value="Class I glutamine amidotransferase-like"/>
    <property type="match status" value="1"/>
</dbReference>
<dbReference type="PANTHER" id="PTHR36447">
    <property type="entry name" value="BETA-GALACTOSIDASE GANA"/>
    <property type="match status" value="1"/>
</dbReference>
<evidence type="ECO:0000313" key="10">
    <source>
        <dbReference type="EMBL" id="MEN1947826.1"/>
    </source>
</evidence>
<proteinExistence type="inferred from homology"/>
<name>A0ABU9W758_9MICO</name>
<dbReference type="InterPro" id="IPR003476">
    <property type="entry name" value="Glyco_hydro_42"/>
</dbReference>
<comment type="catalytic activity">
    <reaction evidence="1 6">
        <text>Hydrolysis of terminal non-reducing beta-D-galactose residues in beta-D-galactosides.</text>
        <dbReference type="EC" id="3.2.1.23"/>
    </reaction>
</comment>
<dbReference type="Proteomes" id="UP001425155">
    <property type="component" value="Unassembled WGS sequence"/>
</dbReference>
<evidence type="ECO:0000256" key="5">
    <source>
        <dbReference type="ARBA" id="ARBA00023295"/>
    </source>
</evidence>
<feature type="domain" description="Glycoside hydrolase family 42 N-terminal" evidence="7">
    <location>
        <begin position="59"/>
        <end position="424"/>
    </location>
</feature>
<dbReference type="PIRSF" id="PIRSF001084">
    <property type="entry name" value="B-galactosidase"/>
    <property type="match status" value="1"/>
</dbReference>
<dbReference type="InterPro" id="IPR029062">
    <property type="entry name" value="Class_I_gatase-like"/>
</dbReference>
<dbReference type="EMBL" id="JBCLVG010000003">
    <property type="protein sequence ID" value="MEN1947826.1"/>
    <property type="molecule type" value="Genomic_DNA"/>
</dbReference>
<dbReference type="InterPro" id="IPR013529">
    <property type="entry name" value="Glyco_hydro_42_N"/>
</dbReference>
<evidence type="ECO:0000256" key="3">
    <source>
        <dbReference type="ARBA" id="ARBA00012756"/>
    </source>
</evidence>
<evidence type="ECO:0000259" key="9">
    <source>
        <dbReference type="Pfam" id="PF08533"/>
    </source>
</evidence>
<sequence>MSTQHTGSPLAAPVQHAFDVTDAVTTAVTDAGTPVDSSPAASARSGWIPGTAQLRFGGDYNPEQWPRETWLEDIELMREAGVNLVSVGIFSWALLEPREGEYDFSFLDEVLDLLAGAGIDVDLGTPTTVPPAWFWKRYPHSRPVTREGVTLGFGSRGLVSPSSPEYRAASVAIASALAERYGQHPAVVLWHVHNEYGAPIGESYDDYSVLGFRRWLQDRYGSLEQLNAAWGTSFWGQRYGEWDEIDAPRQSASITNPAQRLDFKRFSSDALLACYIGERDAIRAHAPQPITTNFMATNCPSVDYWAWAREVDIVSNDHYLTAERDDNHVMLAMDADFTRSLAGGKPWILMEHSTSAVNWQPRNIAKRSGELARNSLSHVARGSDAVLFFQFRASRFGAEKFHSAMLPHAGTSSRTWREVVSLGALLGASSELRGSRVEASVAIIWSTESFWAQDLEWRPSVDLAHRERVEAFYTALWNLGVTVDFVHPSADLSGYSTVFAPSLYLLDDEGAANLRGYVAAGGTLAVSYFSGIVSSNDDVPAGSYPGQLREVLGLSIEEFLPLKSGDRVELSAATDAAASGTGADGAAWCGSVWSDAIVLEGATAVTSYVDGPAAGQPAVTVNDLGDGSAWYLSTRLDGADLEDFVSDVLTSAGASVARPAAGLERVTRVADDGTRFTIVINHADGAASVGVTGTDIATGEPVATDAVVAGGAVRIVRETAH</sequence>
<evidence type="ECO:0000256" key="2">
    <source>
        <dbReference type="ARBA" id="ARBA00005940"/>
    </source>
</evidence>
<evidence type="ECO:0000256" key="4">
    <source>
        <dbReference type="ARBA" id="ARBA00022801"/>
    </source>
</evidence>
<comment type="caution">
    <text evidence="10">The sequence shown here is derived from an EMBL/GenBank/DDBJ whole genome shotgun (WGS) entry which is preliminary data.</text>
</comment>
<keyword evidence="11" id="KW-1185">Reference proteome</keyword>
<dbReference type="Gene3D" id="3.40.50.880">
    <property type="match status" value="1"/>
</dbReference>
<organism evidence="10 11">
    <name type="scientific">Leifsonia stereocauli</name>
    <dbReference type="NCBI Taxonomy" id="3134136"/>
    <lineage>
        <taxon>Bacteria</taxon>
        <taxon>Bacillati</taxon>
        <taxon>Actinomycetota</taxon>
        <taxon>Actinomycetes</taxon>
        <taxon>Micrococcales</taxon>
        <taxon>Microbacteriaceae</taxon>
        <taxon>Leifsonia</taxon>
    </lineage>
</organism>
<dbReference type="RefSeq" id="WP_342115466.1">
    <property type="nucleotide sequence ID" value="NZ_JBCAUN010000003.1"/>
</dbReference>
<dbReference type="Pfam" id="PF08532">
    <property type="entry name" value="Glyco_hydro_42M"/>
    <property type="match status" value="1"/>
</dbReference>
<protein>
    <recommendedName>
        <fullName evidence="3 6">Beta-galactosidase</fullName>
        <shortName evidence="6">Beta-gal</shortName>
        <ecNumber evidence="3 6">3.2.1.23</ecNumber>
    </recommendedName>
</protein>
<dbReference type="InterPro" id="IPR013780">
    <property type="entry name" value="Glyco_hydro_b"/>
</dbReference>
<keyword evidence="5 6" id="KW-0326">Glycosidase</keyword>
<accession>A0ABU9W758</accession>
<dbReference type="Pfam" id="PF08533">
    <property type="entry name" value="Glyco_hydro_42C"/>
    <property type="match status" value="1"/>
</dbReference>
<evidence type="ECO:0000259" key="8">
    <source>
        <dbReference type="Pfam" id="PF08532"/>
    </source>
</evidence>
<dbReference type="Gene3D" id="2.60.40.1180">
    <property type="entry name" value="Golgi alpha-mannosidase II"/>
    <property type="match status" value="1"/>
</dbReference>
<evidence type="ECO:0000313" key="11">
    <source>
        <dbReference type="Proteomes" id="UP001425155"/>
    </source>
</evidence>
<dbReference type="Gene3D" id="3.20.20.80">
    <property type="entry name" value="Glycosidases"/>
    <property type="match status" value="1"/>
</dbReference>
<dbReference type="InterPro" id="IPR013739">
    <property type="entry name" value="Beta_galactosidase_C"/>
</dbReference>
<dbReference type="InterPro" id="IPR013738">
    <property type="entry name" value="Beta_galactosidase_Trimer"/>
</dbReference>
<keyword evidence="4 6" id="KW-0378">Hydrolase</keyword>
<evidence type="ECO:0000256" key="6">
    <source>
        <dbReference type="PIRNR" id="PIRNR001084"/>
    </source>
</evidence>
<dbReference type="CDD" id="cd03143">
    <property type="entry name" value="A4_beta-galactosidase_middle_domain"/>
    <property type="match status" value="1"/>
</dbReference>
<dbReference type="InterPro" id="IPR017853">
    <property type="entry name" value="GH"/>
</dbReference>
<dbReference type="PANTHER" id="PTHR36447:SF1">
    <property type="entry name" value="BETA-GALACTOSIDASE GANA"/>
    <property type="match status" value="1"/>
</dbReference>
<reference evidence="10 11" key="1">
    <citation type="submission" date="2024-03" db="EMBL/GenBank/DDBJ databases">
        <title>YIM 134122 draft genome.</title>
        <authorList>
            <person name="Zuo S."/>
            <person name="Xiong L."/>
        </authorList>
    </citation>
    <scope>NUCLEOTIDE SEQUENCE [LARGE SCALE GENOMIC DNA]</scope>
    <source>
        <strain evidence="10 11">YIM 134122</strain>
    </source>
</reference>
<gene>
    <name evidence="10" type="ORF">WJX64_14810</name>
</gene>
<feature type="domain" description="Beta-galactosidase C-terminal" evidence="9">
    <location>
        <begin position="665"/>
        <end position="718"/>
    </location>
</feature>
<dbReference type="Pfam" id="PF02449">
    <property type="entry name" value="Glyco_hydro_42"/>
    <property type="match status" value="1"/>
</dbReference>
<dbReference type="EC" id="3.2.1.23" evidence="3 6"/>